<dbReference type="InterPro" id="IPR009930">
    <property type="entry name" value="Seadorna_Vp10"/>
</dbReference>
<protein>
    <submittedName>
        <fullName evidence="1">Banna VP10</fullName>
    </submittedName>
</protein>
<accession>A0A1L3KP17</accession>
<sequence length="128" mass="15218">MIARTLTVNKMTYEQRKRMLICLKLLAYKDGNQFEYETYLNQNLDLKHIAPQFIPNDTRSIIQNRDQLSVISMPAYRMTQATELSIRDDNTKSYKIGYSDWYYSNAFLRERNDFNLLSLKHRSSSFGK</sequence>
<reference evidence="1" key="1">
    <citation type="journal article" date="2016" name="Nature">
        <title>Redefining the invertebrate RNA virosphere.</title>
        <authorList>
            <person name="Shi M."/>
            <person name="Lin X.D."/>
            <person name="Tian J.H."/>
            <person name="Chen L.J."/>
            <person name="Chen X."/>
            <person name="Li C.X."/>
            <person name="Qin X.C."/>
            <person name="Li J."/>
            <person name="Cao J.P."/>
            <person name="Eden J.S."/>
            <person name="Buchmann J."/>
            <person name="Wang W."/>
            <person name="Xu J."/>
            <person name="Holmes E.C."/>
            <person name="Zhang Y.Z."/>
        </authorList>
    </citation>
    <scope>NUCLEOTIDE SEQUENCE</scope>
    <source>
        <strain evidence="1">QTM104536</strain>
    </source>
</reference>
<evidence type="ECO:0000313" key="1">
    <source>
        <dbReference type="EMBL" id="APG79127.1"/>
    </source>
</evidence>
<proteinExistence type="predicted"/>
<dbReference type="EMBL" id="KX884647">
    <property type="protein sequence ID" value="APG79127.1"/>
    <property type="molecule type" value="Genomic_RNA"/>
</dbReference>
<dbReference type="Pfam" id="PF07322">
    <property type="entry name" value="Seadorna_Vp10"/>
    <property type="match status" value="1"/>
</dbReference>
<name>A0A1L3KP17_BANNV</name>
<organism evidence="1">
    <name type="scientific">Banna virus</name>
    <name type="common">BAV</name>
    <dbReference type="NCBI Taxonomy" id="77763"/>
    <lineage>
        <taxon>Viruses</taxon>
        <taxon>Riboviria</taxon>
        <taxon>Orthornavirae</taxon>
        <taxon>Duplornaviricota</taxon>
        <taxon>Resentoviricetes</taxon>
        <taxon>Reovirales</taxon>
        <taxon>Sedoreoviridae</taxon>
        <taxon>Seadornavirus</taxon>
        <taxon>Seadornavirus bannaense</taxon>
    </lineage>
</organism>